<evidence type="ECO:0000256" key="2">
    <source>
        <dbReference type="ARBA" id="ARBA00007783"/>
    </source>
</evidence>
<reference evidence="12" key="1">
    <citation type="submission" date="2022-09" db="EMBL/GenBank/DDBJ databases">
        <title>Intensive care unit water sources are persistently colonized with multi-drug resistant bacteria and are the site of extensive horizontal gene transfer of antibiotic resistance genes.</title>
        <authorList>
            <person name="Diorio-Toth L."/>
        </authorList>
    </citation>
    <scope>NUCLEOTIDE SEQUENCE</scope>
    <source>
        <strain evidence="12">GD04153</strain>
    </source>
</reference>
<dbReference type="GO" id="GO:0005886">
    <property type="term" value="C:plasma membrane"/>
    <property type="evidence" value="ECO:0007669"/>
    <property type="project" value="UniProtKB-SubCell"/>
</dbReference>
<feature type="domain" description="ABC-2 type transporter transmembrane" evidence="11">
    <location>
        <begin position="92"/>
        <end position="278"/>
    </location>
</feature>
<evidence type="ECO:0000256" key="4">
    <source>
        <dbReference type="ARBA" id="ARBA00022475"/>
    </source>
</evidence>
<evidence type="ECO:0000313" key="12">
    <source>
        <dbReference type="EMBL" id="MDH0126159.1"/>
    </source>
</evidence>
<name>A0AA42KNQ1_9HYPH</name>
<keyword evidence="4" id="KW-1003">Cell membrane</keyword>
<evidence type="ECO:0000256" key="10">
    <source>
        <dbReference type="SAM" id="Phobius"/>
    </source>
</evidence>
<dbReference type="InterPro" id="IPR013525">
    <property type="entry name" value="ABC2_TM"/>
</dbReference>
<dbReference type="Proteomes" id="UP001158087">
    <property type="component" value="Unassembled WGS sequence"/>
</dbReference>
<evidence type="ECO:0000256" key="3">
    <source>
        <dbReference type="ARBA" id="ARBA00022448"/>
    </source>
</evidence>
<protein>
    <submittedName>
        <fullName evidence="12">ABC transporter permease</fullName>
    </submittedName>
</protein>
<dbReference type="AlphaFoldDB" id="A0AA42KNQ1"/>
<keyword evidence="7" id="KW-0625">Polysaccharide transport</keyword>
<evidence type="ECO:0000256" key="6">
    <source>
        <dbReference type="ARBA" id="ARBA00022989"/>
    </source>
</evidence>
<feature type="transmembrane region" description="Helical" evidence="10">
    <location>
        <begin position="99"/>
        <end position="120"/>
    </location>
</feature>
<dbReference type="GO" id="GO:0015920">
    <property type="term" value="P:lipopolysaccharide transport"/>
    <property type="evidence" value="ECO:0007669"/>
    <property type="project" value="TreeGrafter"/>
</dbReference>
<evidence type="ECO:0000313" key="13">
    <source>
        <dbReference type="Proteomes" id="UP001158087"/>
    </source>
</evidence>
<dbReference type="Pfam" id="PF01061">
    <property type="entry name" value="ABC2_membrane"/>
    <property type="match status" value="1"/>
</dbReference>
<evidence type="ECO:0000256" key="8">
    <source>
        <dbReference type="ARBA" id="ARBA00023136"/>
    </source>
</evidence>
<evidence type="ECO:0000256" key="9">
    <source>
        <dbReference type="SAM" id="MobiDB-lite"/>
    </source>
</evidence>
<comment type="subcellular location">
    <subcellularLocation>
        <location evidence="1">Cell membrane</location>
        <topology evidence="1">Multi-pass membrane protein</topology>
    </subcellularLocation>
</comment>
<feature type="transmembrane region" description="Helical" evidence="10">
    <location>
        <begin position="180"/>
        <end position="199"/>
    </location>
</feature>
<gene>
    <name evidence="12" type="ORF">N7376_19460</name>
</gene>
<feature type="transmembrane region" description="Helical" evidence="10">
    <location>
        <begin position="289"/>
        <end position="309"/>
    </location>
</feature>
<accession>A0AA42KNQ1</accession>
<feature type="transmembrane region" description="Helical" evidence="10">
    <location>
        <begin position="205"/>
        <end position="228"/>
    </location>
</feature>
<dbReference type="GO" id="GO:0015774">
    <property type="term" value="P:polysaccharide transport"/>
    <property type="evidence" value="ECO:0007669"/>
    <property type="project" value="UniProtKB-KW"/>
</dbReference>
<evidence type="ECO:0000256" key="5">
    <source>
        <dbReference type="ARBA" id="ARBA00022692"/>
    </source>
</evidence>
<keyword evidence="3" id="KW-0813">Transport</keyword>
<feature type="transmembrane region" description="Helical" evidence="10">
    <location>
        <begin position="126"/>
        <end position="151"/>
    </location>
</feature>
<keyword evidence="6 10" id="KW-1133">Transmembrane helix</keyword>
<organism evidence="12 13">
    <name type="scientific">Brucella intermedia GD04153</name>
    <dbReference type="NCBI Taxonomy" id="2975438"/>
    <lineage>
        <taxon>Bacteria</taxon>
        <taxon>Pseudomonadati</taxon>
        <taxon>Pseudomonadota</taxon>
        <taxon>Alphaproteobacteria</taxon>
        <taxon>Hyphomicrobiales</taxon>
        <taxon>Brucellaceae</taxon>
        <taxon>Brucella/Ochrobactrum group</taxon>
        <taxon>Brucella</taxon>
    </lineage>
</organism>
<feature type="region of interest" description="Disordered" evidence="9">
    <location>
        <begin position="1"/>
        <end position="25"/>
    </location>
</feature>
<evidence type="ECO:0000259" key="11">
    <source>
        <dbReference type="Pfam" id="PF01061"/>
    </source>
</evidence>
<dbReference type="EMBL" id="JAODYY010000010">
    <property type="protein sequence ID" value="MDH0126159.1"/>
    <property type="molecule type" value="Genomic_DNA"/>
</dbReference>
<sequence length="319" mass="36043">MPTASGLSIHEACGNSHDPSRSGKPLRDADQMIGHYANDGERAPISIFFRFGYQGFVMSNVLRVGMNDFLGGWNTRRLWLAFAKEDIGDSHKNTMLGPLWLLINYLTFIATFGFVMQTGVGNQNYLAYMSVGLLVWFFILEVITQGVTLFFREESFIKGTPLPLSTYVFRLTMQSVIRNSYALLGCLGMLLLTGVYPSVSWLWSVLGILVVIIAAPAVITVFAFLGAYFPDSHYLVSNAMRVGMFLTPVFWTYNGSHGVRHVFYWYNPFTYFLEMVRIPIIDGSMPLKALYLCVSICVLAWILALFLMGRYRKKVVFVL</sequence>
<comment type="similarity">
    <text evidence="2">Belongs to the ABC-2 integral membrane protein family.</text>
</comment>
<proteinExistence type="inferred from homology"/>
<keyword evidence="5 10" id="KW-0812">Transmembrane</keyword>
<feature type="transmembrane region" description="Helical" evidence="10">
    <location>
        <begin position="235"/>
        <end position="253"/>
    </location>
</feature>
<keyword evidence="7" id="KW-0762">Sugar transport</keyword>
<dbReference type="GO" id="GO:0140359">
    <property type="term" value="F:ABC-type transporter activity"/>
    <property type="evidence" value="ECO:0007669"/>
    <property type="project" value="InterPro"/>
</dbReference>
<dbReference type="PANTHER" id="PTHR30413:SF10">
    <property type="entry name" value="CAPSULE POLYSACCHARIDE EXPORT INNER-MEMBRANE PROTEIN CTRC"/>
    <property type="match status" value="1"/>
</dbReference>
<dbReference type="PANTHER" id="PTHR30413">
    <property type="entry name" value="INNER MEMBRANE TRANSPORT PERMEASE"/>
    <property type="match status" value="1"/>
</dbReference>
<evidence type="ECO:0000256" key="1">
    <source>
        <dbReference type="ARBA" id="ARBA00004651"/>
    </source>
</evidence>
<keyword evidence="8 10" id="KW-0472">Membrane</keyword>
<evidence type="ECO:0000256" key="7">
    <source>
        <dbReference type="ARBA" id="ARBA00023047"/>
    </source>
</evidence>
<comment type="caution">
    <text evidence="12">The sequence shown here is derived from an EMBL/GenBank/DDBJ whole genome shotgun (WGS) entry which is preliminary data.</text>
</comment>